<sequence>MDPAAVKLASLFDSVANEANGILVLTTILPPKTQQLFDEFKKRVNQNLTVRQWTQVKKPTKEELFELIKGANAILLTLKENVNEEFIKAAGPQLDTISIMGTGYDHINLDVVNKYGIKLGFTPGAVTSCTADITLLLILGAIRRAKEGINAVSEGLWGPWDPNWLLGYEFGGKTIGIIGLGRIGCAVASRVIPLGISKILYTSRSVQTEKEEGLFRISKASRQLENLHASFATKVDESGFSVERKELDELLRLSDIVVVTCALNKETYHLINEERLMLMKPTAVLVNSARGGIVDGFALAKALENNTIFAAGLDVTDPEPIPMTHPLVSHPKCMILPHLGFATSETHNRTATFALLNVLSGALGEELPFRVI</sequence>
<feature type="domain" description="D-isomer specific 2-hydroxyacid dehydrogenase NAD-binding" evidence="4">
    <location>
        <begin position="136"/>
        <end position="212"/>
    </location>
</feature>
<dbReference type="AlphaFoldDB" id="A0A1R1XAV2"/>
<feature type="domain" description="D-isomer specific 2-hydroxyacid dehydrogenase catalytic" evidence="3">
    <location>
        <begin position="23"/>
        <end position="371"/>
    </location>
</feature>
<dbReference type="PROSITE" id="PS00671">
    <property type="entry name" value="D_2_HYDROXYACID_DH_3"/>
    <property type="match status" value="1"/>
</dbReference>
<evidence type="ECO:0000313" key="6">
    <source>
        <dbReference type="EMBL" id="OMJ18582.1"/>
    </source>
</evidence>
<dbReference type="PANTHER" id="PTHR10996">
    <property type="entry name" value="2-HYDROXYACID DEHYDROGENASE-RELATED"/>
    <property type="match status" value="1"/>
</dbReference>
<dbReference type="SUPFAM" id="SSF52283">
    <property type="entry name" value="Formate/glycerate dehydrogenase catalytic domain-like"/>
    <property type="match status" value="1"/>
</dbReference>
<dbReference type="SUPFAM" id="SSF51735">
    <property type="entry name" value="NAD(P)-binding Rossmann-fold domains"/>
    <property type="match status" value="1"/>
</dbReference>
<evidence type="ECO:0000256" key="1">
    <source>
        <dbReference type="ARBA" id="ARBA00023002"/>
    </source>
</evidence>
<dbReference type="EMBL" id="LSSN01001708">
    <property type="protein sequence ID" value="OMJ18582.1"/>
    <property type="molecule type" value="Genomic_DNA"/>
</dbReference>
<dbReference type="PROSITE" id="PS00065">
    <property type="entry name" value="D_2_HYDROXYACID_DH_1"/>
    <property type="match status" value="1"/>
</dbReference>
<name>A0A1R1XAV2_9FUNG</name>
<evidence type="ECO:0000313" key="7">
    <source>
        <dbReference type="Proteomes" id="UP000187283"/>
    </source>
</evidence>
<dbReference type="GO" id="GO:0005829">
    <property type="term" value="C:cytosol"/>
    <property type="evidence" value="ECO:0007669"/>
    <property type="project" value="TreeGrafter"/>
</dbReference>
<dbReference type="GO" id="GO:0051287">
    <property type="term" value="F:NAD binding"/>
    <property type="evidence" value="ECO:0007669"/>
    <property type="project" value="InterPro"/>
</dbReference>
<dbReference type="Pfam" id="PF02826">
    <property type="entry name" value="2-Hacid_dh_C"/>
    <property type="match status" value="2"/>
</dbReference>
<dbReference type="InterPro" id="IPR006140">
    <property type="entry name" value="D-isomer_DH_NAD-bd"/>
</dbReference>
<dbReference type="Proteomes" id="UP000187283">
    <property type="component" value="Unassembled WGS sequence"/>
</dbReference>
<dbReference type="InterPro" id="IPR029753">
    <property type="entry name" value="D-isomer_DH_CS"/>
</dbReference>
<dbReference type="OrthoDB" id="9991913at2759"/>
<dbReference type="Gene3D" id="3.40.50.720">
    <property type="entry name" value="NAD(P)-binding Rossmann-like Domain"/>
    <property type="match status" value="2"/>
</dbReference>
<evidence type="ECO:0000259" key="4">
    <source>
        <dbReference type="Pfam" id="PF02826"/>
    </source>
</evidence>
<dbReference type="GO" id="GO:0030267">
    <property type="term" value="F:glyoxylate reductase (NADPH) activity"/>
    <property type="evidence" value="ECO:0007669"/>
    <property type="project" value="TreeGrafter"/>
</dbReference>
<evidence type="ECO:0000259" key="3">
    <source>
        <dbReference type="Pfam" id="PF00389"/>
    </source>
</evidence>
<evidence type="ECO:0000256" key="2">
    <source>
        <dbReference type="RuleBase" id="RU003719"/>
    </source>
</evidence>
<keyword evidence="7" id="KW-1185">Reference proteome</keyword>
<reference evidence="5 7" key="1">
    <citation type="submission" date="2017-01" db="EMBL/GenBank/DDBJ databases">
        <authorList>
            <person name="Mah S.A."/>
            <person name="Swanson W.J."/>
            <person name="Moy G.W."/>
            <person name="Vacquier V.D."/>
        </authorList>
    </citation>
    <scope>NUCLEOTIDE SEQUENCE [LARGE SCALE GENOMIC DNA]</scope>
    <source>
        <strain evidence="5 7">GSMNP</strain>
    </source>
</reference>
<protein>
    <submittedName>
        <fullName evidence="5">Glyoxylate reductase/hydroxypyruvate reductase</fullName>
    </submittedName>
</protein>
<keyword evidence="1 2" id="KW-0560">Oxidoreductase</keyword>
<dbReference type="InterPro" id="IPR036291">
    <property type="entry name" value="NAD(P)-bd_dom_sf"/>
</dbReference>
<gene>
    <name evidence="6" type="ORF">AYI70_g5281</name>
    <name evidence="5" type="ORF">AYI70_g9523</name>
</gene>
<dbReference type="InterPro" id="IPR050223">
    <property type="entry name" value="D-isomer_2-hydroxyacid_DH"/>
</dbReference>
<comment type="caution">
    <text evidence="5">The sequence shown here is derived from an EMBL/GenBank/DDBJ whole genome shotgun (WGS) entry which is preliminary data.</text>
</comment>
<organism evidence="5 7">
    <name type="scientific">Smittium culicis</name>
    <dbReference type="NCBI Taxonomy" id="133412"/>
    <lineage>
        <taxon>Eukaryota</taxon>
        <taxon>Fungi</taxon>
        <taxon>Fungi incertae sedis</taxon>
        <taxon>Zoopagomycota</taxon>
        <taxon>Kickxellomycotina</taxon>
        <taxon>Harpellomycetes</taxon>
        <taxon>Harpellales</taxon>
        <taxon>Legeriomycetaceae</taxon>
        <taxon>Smittium</taxon>
    </lineage>
</organism>
<comment type="similarity">
    <text evidence="2">Belongs to the D-isomer specific 2-hydroxyacid dehydrogenase family.</text>
</comment>
<dbReference type="GO" id="GO:0016618">
    <property type="term" value="F:hydroxypyruvate reductase [NAD(P)H] activity"/>
    <property type="evidence" value="ECO:0007669"/>
    <property type="project" value="TreeGrafter"/>
</dbReference>
<dbReference type="STRING" id="133412.A0A1R1XAV2"/>
<feature type="domain" description="D-isomer specific 2-hydroxyacid dehydrogenase NAD-binding" evidence="4">
    <location>
        <begin position="237"/>
        <end position="340"/>
    </location>
</feature>
<dbReference type="InterPro" id="IPR006139">
    <property type="entry name" value="D-isomer_2_OHA_DH_cat_dom"/>
</dbReference>
<dbReference type="EMBL" id="LSSN01004308">
    <property type="protein sequence ID" value="OMJ11743.1"/>
    <property type="molecule type" value="Genomic_DNA"/>
</dbReference>
<proteinExistence type="inferred from homology"/>
<dbReference type="PANTHER" id="PTHR10996:SF277">
    <property type="entry name" value="GLYOXYLATE REDUCTASE_HYDROXYPYRUVATE REDUCTASE"/>
    <property type="match status" value="1"/>
</dbReference>
<evidence type="ECO:0000313" key="5">
    <source>
        <dbReference type="EMBL" id="OMJ11743.1"/>
    </source>
</evidence>
<dbReference type="Pfam" id="PF00389">
    <property type="entry name" value="2-Hacid_dh"/>
    <property type="match status" value="1"/>
</dbReference>
<dbReference type="InterPro" id="IPR029752">
    <property type="entry name" value="D-isomer_DH_CS1"/>
</dbReference>
<keyword evidence="5" id="KW-0670">Pyruvate</keyword>
<accession>A0A1R1XAV2</accession>